<dbReference type="Pfam" id="PF05016">
    <property type="entry name" value="ParE_toxin"/>
    <property type="match status" value="1"/>
</dbReference>
<accession>A0A2S3YNF5</accession>
<dbReference type="Proteomes" id="UP000237511">
    <property type="component" value="Unassembled WGS sequence"/>
</dbReference>
<proteinExistence type="inferred from homology"/>
<sequence>MPNPSPVFANVWPTASPAYRVLFAEDAERDIEDLYRFIAGRDGTETAERILKEIETACADLAEFPARGNIPKELESIGLAEYRELHHKPWRMIYRIMGTDVVVYCVVDGRRDMQTFLERRLIR</sequence>
<dbReference type="SUPFAM" id="SSF143011">
    <property type="entry name" value="RelE-like"/>
    <property type="match status" value="1"/>
</dbReference>
<dbReference type="AlphaFoldDB" id="A0A2S3YNF5"/>
<dbReference type="InterPro" id="IPR035093">
    <property type="entry name" value="RelE/ParE_toxin_dom_sf"/>
</dbReference>
<reference evidence="3 4" key="1">
    <citation type="journal article" date="2014" name="Syst. Appl. Microbiol.">
        <title>Microsymbionts of Phaseolus vulgaris in acid and alkaline soils of Mexico.</title>
        <authorList>
            <person name="Verastegui-Valdes M.M."/>
            <person name="Zhang Y.J."/>
            <person name="Rivera-Orduna F.N."/>
            <person name="Cheng H.P."/>
            <person name="Sui X.H."/>
            <person name="Wang E.T."/>
        </authorList>
    </citation>
    <scope>NUCLEOTIDE SEQUENCE [LARGE SCALE GENOMIC DNA]</scope>
    <source>
        <strain evidence="3 4">FG01</strain>
    </source>
</reference>
<dbReference type="PANTHER" id="PTHR33755:SF6">
    <property type="entry name" value="PLASMID STABILIZATION SYSTEM PROTEIN"/>
    <property type="match status" value="1"/>
</dbReference>
<keyword evidence="2" id="KW-1277">Toxin-antitoxin system</keyword>
<dbReference type="PANTHER" id="PTHR33755">
    <property type="entry name" value="TOXIN PARE1-RELATED"/>
    <property type="match status" value="1"/>
</dbReference>
<organism evidence="3 4">
    <name type="scientific">Sinorhizobium americanum</name>
    <dbReference type="NCBI Taxonomy" id="194963"/>
    <lineage>
        <taxon>Bacteria</taxon>
        <taxon>Pseudomonadati</taxon>
        <taxon>Pseudomonadota</taxon>
        <taxon>Alphaproteobacteria</taxon>
        <taxon>Hyphomicrobiales</taxon>
        <taxon>Rhizobiaceae</taxon>
        <taxon>Sinorhizobium/Ensifer group</taxon>
        <taxon>Sinorhizobium</taxon>
    </lineage>
</organism>
<gene>
    <name evidence="3" type="ORF">ATY31_14560</name>
</gene>
<comment type="similarity">
    <text evidence="1">Belongs to the RelE toxin family.</text>
</comment>
<evidence type="ECO:0000313" key="4">
    <source>
        <dbReference type="Proteomes" id="UP000237511"/>
    </source>
</evidence>
<dbReference type="InterPro" id="IPR007712">
    <property type="entry name" value="RelE/ParE_toxin"/>
</dbReference>
<evidence type="ECO:0000256" key="2">
    <source>
        <dbReference type="ARBA" id="ARBA00022649"/>
    </source>
</evidence>
<comment type="caution">
    <text evidence="3">The sequence shown here is derived from an EMBL/GenBank/DDBJ whole genome shotgun (WGS) entry which is preliminary data.</text>
</comment>
<dbReference type="InterPro" id="IPR051803">
    <property type="entry name" value="TA_system_RelE-like_toxin"/>
</dbReference>
<evidence type="ECO:0000256" key="1">
    <source>
        <dbReference type="ARBA" id="ARBA00006226"/>
    </source>
</evidence>
<evidence type="ECO:0000313" key="3">
    <source>
        <dbReference type="EMBL" id="POH30587.1"/>
    </source>
</evidence>
<dbReference type="RefSeq" id="WP_097528042.1">
    <property type="nucleotide sequence ID" value="NZ_LODU01000030.1"/>
</dbReference>
<name>A0A2S3YNF5_9HYPH</name>
<dbReference type="EMBL" id="LODU01000030">
    <property type="protein sequence ID" value="POH30587.1"/>
    <property type="molecule type" value="Genomic_DNA"/>
</dbReference>
<dbReference type="Gene3D" id="3.30.2310.20">
    <property type="entry name" value="RelE-like"/>
    <property type="match status" value="1"/>
</dbReference>
<protein>
    <submittedName>
        <fullName evidence="3">Plasmid stabilization protein</fullName>
    </submittedName>
</protein>